<evidence type="ECO:0000313" key="5">
    <source>
        <dbReference type="Proteomes" id="UP000264062"/>
    </source>
</evidence>
<dbReference type="SUPFAM" id="SSF55811">
    <property type="entry name" value="Nudix"/>
    <property type="match status" value="1"/>
</dbReference>
<dbReference type="PROSITE" id="PS00893">
    <property type="entry name" value="NUDIX_BOX"/>
    <property type="match status" value="1"/>
</dbReference>
<dbReference type="InterPro" id="IPR020084">
    <property type="entry name" value="NUDIX_hydrolase_CS"/>
</dbReference>
<evidence type="ECO:0000259" key="3">
    <source>
        <dbReference type="PROSITE" id="PS51462"/>
    </source>
</evidence>
<organism evidence="4 5">
    <name type="scientific">candidate division WOR-3 bacterium</name>
    <dbReference type="NCBI Taxonomy" id="2052148"/>
    <lineage>
        <taxon>Bacteria</taxon>
        <taxon>Bacteria division WOR-3</taxon>
    </lineage>
</organism>
<feature type="domain" description="Nudix hydrolase" evidence="3">
    <location>
        <begin position="37"/>
        <end position="166"/>
    </location>
</feature>
<dbReference type="GO" id="GO:0019693">
    <property type="term" value="P:ribose phosphate metabolic process"/>
    <property type="evidence" value="ECO:0007669"/>
    <property type="project" value="TreeGrafter"/>
</dbReference>
<dbReference type="InterPro" id="IPR000086">
    <property type="entry name" value="NUDIX_hydrolase_dom"/>
</dbReference>
<dbReference type="AlphaFoldDB" id="A0A350H9V2"/>
<accession>A0A350H9V2</accession>
<evidence type="ECO:0000313" key="4">
    <source>
        <dbReference type="EMBL" id="HAV92318.1"/>
    </source>
</evidence>
<dbReference type="PANTHER" id="PTHR11839">
    <property type="entry name" value="UDP/ADP-SUGAR PYROPHOSPHATASE"/>
    <property type="match status" value="1"/>
</dbReference>
<comment type="cofactor">
    <cofactor evidence="1">
        <name>Mg(2+)</name>
        <dbReference type="ChEBI" id="CHEBI:18420"/>
    </cofactor>
</comment>
<sequence>MEKMKKSEDVYKGRVFNVRRDEVILENGRESVREIVEHRGSVAMLPYDSKKDVFYLVKQYRYAVEKYVLEVPAGTLEKGEDAEKAVNRELSEEIGYVSDDIVKMAVIMSSPGFLTEVLHLYLCRNLREKRAEMDFDEDIEVIEMTKEEVESHIRSNEIIDGKTVAAFLLWKELFV</sequence>
<reference evidence="4 5" key="1">
    <citation type="journal article" date="2018" name="Nat. Biotechnol.">
        <title>A standardized bacterial taxonomy based on genome phylogeny substantially revises the tree of life.</title>
        <authorList>
            <person name="Parks D.H."/>
            <person name="Chuvochina M."/>
            <person name="Waite D.W."/>
            <person name="Rinke C."/>
            <person name="Skarshewski A."/>
            <person name="Chaumeil P.A."/>
            <person name="Hugenholtz P."/>
        </authorList>
    </citation>
    <scope>NUCLEOTIDE SEQUENCE [LARGE SCALE GENOMIC DNA]</scope>
    <source>
        <strain evidence="4">UBA9956</strain>
    </source>
</reference>
<comment type="caution">
    <text evidence="4">The sequence shown here is derived from an EMBL/GenBank/DDBJ whole genome shotgun (WGS) entry which is preliminary data.</text>
</comment>
<dbReference type="InterPro" id="IPR015797">
    <property type="entry name" value="NUDIX_hydrolase-like_dom_sf"/>
</dbReference>
<evidence type="ECO:0000256" key="1">
    <source>
        <dbReference type="ARBA" id="ARBA00001946"/>
    </source>
</evidence>
<name>A0A350H9V2_UNCW3</name>
<dbReference type="Gene3D" id="3.90.79.10">
    <property type="entry name" value="Nucleoside Triphosphate Pyrophosphohydrolase"/>
    <property type="match status" value="1"/>
</dbReference>
<dbReference type="CDD" id="cd03424">
    <property type="entry name" value="NUDIX_ADPRase_Nudt5_UGPPase_Nudt14"/>
    <property type="match status" value="1"/>
</dbReference>
<proteinExistence type="predicted"/>
<evidence type="ECO:0000256" key="2">
    <source>
        <dbReference type="ARBA" id="ARBA00022801"/>
    </source>
</evidence>
<dbReference type="Proteomes" id="UP000264062">
    <property type="component" value="Unassembled WGS sequence"/>
</dbReference>
<dbReference type="PANTHER" id="PTHR11839:SF18">
    <property type="entry name" value="NUDIX HYDROLASE DOMAIN-CONTAINING PROTEIN"/>
    <property type="match status" value="1"/>
</dbReference>
<dbReference type="GO" id="GO:0005829">
    <property type="term" value="C:cytosol"/>
    <property type="evidence" value="ECO:0007669"/>
    <property type="project" value="TreeGrafter"/>
</dbReference>
<gene>
    <name evidence="4" type="ORF">DCW38_03970</name>
</gene>
<keyword evidence="2" id="KW-0378">Hydrolase</keyword>
<dbReference type="EMBL" id="DMZY01000117">
    <property type="protein sequence ID" value="HAV92318.1"/>
    <property type="molecule type" value="Genomic_DNA"/>
</dbReference>
<dbReference type="Pfam" id="PF00293">
    <property type="entry name" value="NUDIX"/>
    <property type="match status" value="1"/>
</dbReference>
<dbReference type="FunFam" id="3.90.79.10:FF:000024">
    <property type="entry name" value="ADP-ribose pyrophosphatase"/>
    <property type="match status" value="1"/>
</dbReference>
<dbReference type="GO" id="GO:0016787">
    <property type="term" value="F:hydrolase activity"/>
    <property type="evidence" value="ECO:0007669"/>
    <property type="project" value="UniProtKB-KW"/>
</dbReference>
<dbReference type="GO" id="GO:0006753">
    <property type="term" value="P:nucleoside phosphate metabolic process"/>
    <property type="evidence" value="ECO:0007669"/>
    <property type="project" value="TreeGrafter"/>
</dbReference>
<dbReference type="PROSITE" id="PS51462">
    <property type="entry name" value="NUDIX"/>
    <property type="match status" value="1"/>
</dbReference>
<protein>
    <submittedName>
        <fullName evidence="4">ADP-ribose pyrophosphatase</fullName>
    </submittedName>
</protein>